<sequence>MARCGTVLGRYLVAVQRFVAQLDLPEDAARLGGMARAVLTGDGSALLAFLCAARKCLSAHHAPEDLWVWHEKALAIVIDLVVGGATLDRLDTETHQGLLSSYRSALGET</sequence>
<gene>
    <name evidence="1" type="ORF">SAMN05444320_11756</name>
</gene>
<evidence type="ECO:0000313" key="2">
    <source>
        <dbReference type="Proteomes" id="UP000184501"/>
    </source>
</evidence>
<dbReference type="RefSeq" id="WP_143174497.1">
    <property type="nucleotide sequence ID" value="NZ_FQVN01000017.1"/>
</dbReference>
<keyword evidence="2" id="KW-1185">Reference proteome</keyword>
<protein>
    <submittedName>
        <fullName evidence="1">Uncharacterized protein</fullName>
    </submittedName>
</protein>
<proteinExistence type="predicted"/>
<reference evidence="1 2" key="1">
    <citation type="submission" date="2016-11" db="EMBL/GenBank/DDBJ databases">
        <authorList>
            <person name="Jaros S."/>
            <person name="Januszkiewicz K."/>
            <person name="Wedrychowicz H."/>
        </authorList>
    </citation>
    <scope>NUCLEOTIDE SEQUENCE [LARGE SCALE GENOMIC DNA]</scope>
    <source>
        <strain evidence="1 2">DSM 44523</strain>
    </source>
</reference>
<evidence type="ECO:0000313" key="1">
    <source>
        <dbReference type="EMBL" id="SHG96284.1"/>
    </source>
</evidence>
<organism evidence="1 2">
    <name type="scientific">Streptoalloteichus hindustanus</name>
    <dbReference type="NCBI Taxonomy" id="2017"/>
    <lineage>
        <taxon>Bacteria</taxon>
        <taxon>Bacillati</taxon>
        <taxon>Actinomycetota</taxon>
        <taxon>Actinomycetes</taxon>
        <taxon>Pseudonocardiales</taxon>
        <taxon>Pseudonocardiaceae</taxon>
        <taxon>Streptoalloteichus</taxon>
    </lineage>
</organism>
<dbReference type="AlphaFoldDB" id="A0A1M5P380"/>
<dbReference type="Proteomes" id="UP000184501">
    <property type="component" value="Unassembled WGS sequence"/>
</dbReference>
<accession>A0A1M5P380</accession>
<dbReference type="EMBL" id="FQVN01000017">
    <property type="protein sequence ID" value="SHG96284.1"/>
    <property type="molecule type" value="Genomic_DNA"/>
</dbReference>
<name>A0A1M5P380_STRHI</name>